<protein>
    <submittedName>
        <fullName evidence="2">Uncharacterized protein</fullName>
    </submittedName>
</protein>
<dbReference type="WBParaSite" id="scf7180000418621.g2655">
    <property type="protein sequence ID" value="scf7180000418621.g2655"/>
    <property type="gene ID" value="scf7180000418621.g2655"/>
</dbReference>
<reference evidence="2" key="1">
    <citation type="submission" date="2022-11" db="UniProtKB">
        <authorList>
            <consortium name="WormBaseParasite"/>
        </authorList>
    </citation>
    <scope>IDENTIFICATION</scope>
</reference>
<accession>A0A915NN27</accession>
<sequence length="640" mass="75426">MLETNDSKNSRELFDKINIKLQIIQEPLINFEDQIKQLAKEHYKIIEIIKDKYEGFREIIEEATPDSMIIQKLNETEYDKIPKNLSKKETNNTKVYINDKSESHKIECQNPLNGKPLDNDYIKLFFDYKIKGSEWDNLYWRITVDLIEQKLCDVDDNLYKDFETMDSEERDKLTLEESIYSRIYDYVLINKENTIAKLSSYNGGFDVPPLNELQETDQKVLDNSKLTINDCMRITILHLNAIKQLIEDEFDFDLKDNQSESSSSSASANILRKSQLMSSLVNMNKNKLFPLTKSRMRKVLGDFLLEELEINHPVLFKIGLLKIPEDYRKTVNNIIKNSNAFEIDEFTGKKLNIKSIQKLILFCKDVLNIQDRKKFEKFFSNYDNSGIYEIRALFSSHHANLLIKIKNQNRLIYEEFLKFLQKTIGAKTRLRQLLFGIEVGKVNKGDPLLDPPKYTNEYSELIPLVDCDLNQAEILEKLADYYIQGLTNLDEEANLKIFYSASILAQTYREDEIQENLNKNYEKELKNQKDAPNYWNLCKKTIFGRVDSFIDKDLEYCTYIGNGELNYLYYLRNLHSNNNIDENFKGMIDSDMFKKSDELTNINEQIDMIRTSHRYIFATIIDRNSEFLNKYEKIEQQRDI</sequence>
<keyword evidence="1" id="KW-1185">Reference proteome</keyword>
<name>A0A915NN27_9BILA</name>
<proteinExistence type="predicted"/>
<evidence type="ECO:0000313" key="1">
    <source>
        <dbReference type="Proteomes" id="UP000887560"/>
    </source>
</evidence>
<evidence type="ECO:0000313" key="2">
    <source>
        <dbReference type="WBParaSite" id="scf7180000418621.g2655"/>
    </source>
</evidence>
<dbReference type="Proteomes" id="UP000887560">
    <property type="component" value="Unplaced"/>
</dbReference>
<organism evidence="1 2">
    <name type="scientific">Meloidogyne floridensis</name>
    <dbReference type="NCBI Taxonomy" id="298350"/>
    <lineage>
        <taxon>Eukaryota</taxon>
        <taxon>Metazoa</taxon>
        <taxon>Ecdysozoa</taxon>
        <taxon>Nematoda</taxon>
        <taxon>Chromadorea</taxon>
        <taxon>Rhabditida</taxon>
        <taxon>Tylenchina</taxon>
        <taxon>Tylenchomorpha</taxon>
        <taxon>Tylenchoidea</taxon>
        <taxon>Meloidogynidae</taxon>
        <taxon>Meloidogyninae</taxon>
        <taxon>Meloidogyne</taxon>
    </lineage>
</organism>
<dbReference type="AlphaFoldDB" id="A0A915NN27"/>